<keyword evidence="2 4" id="KW-0238">DNA-binding</keyword>
<dbReference type="PANTHER" id="PTHR47506:SF3">
    <property type="entry name" value="HTH-TYPE TRANSCRIPTIONAL REGULATOR LMRA"/>
    <property type="match status" value="1"/>
</dbReference>
<evidence type="ECO:0000259" key="5">
    <source>
        <dbReference type="PROSITE" id="PS50977"/>
    </source>
</evidence>
<accession>A0A1D7QFL3</accession>
<name>A0A1D7QFL3_9SPHI</name>
<keyword evidence="1" id="KW-0805">Transcription regulation</keyword>
<evidence type="ECO:0000256" key="3">
    <source>
        <dbReference type="ARBA" id="ARBA00023163"/>
    </source>
</evidence>
<dbReference type="EMBL" id="CP017141">
    <property type="protein sequence ID" value="AOM77415.1"/>
    <property type="molecule type" value="Genomic_DNA"/>
</dbReference>
<dbReference type="PROSITE" id="PS50977">
    <property type="entry name" value="HTH_TETR_2"/>
    <property type="match status" value="1"/>
</dbReference>
<feature type="domain" description="HTH tetR-type" evidence="5">
    <location>
        <begin position="5"/>
        <end position="65"/>
    </location>
</feature>
<dbReference type="PANTHER" id="PTHR47506">
    <property type="entry name" value="TRANSCRIPTIONAL REGULATORY PROTEIN"/>
    <property type="match status" value="1"/>
</dbReference>
<sequence length="192" mass="21411">MNKAERTRRFIIEQSAPIINKKGMAGTSLSDIMEATKLAKGGIYGNFESKDEICAESFLYLTETLAQQLDRAVLLGQNAKEKFSNLLNAYKGVKTEGGCPILNFGVEADDTHPAMKENVKKVIRAAQKRFFDILADGIEKNEISSDLDPKNFSIKVFAMIEGAILCGRVLESNDQMRIIINAIQHEFETYLI</sequence>
<dbReference type="RefSeq" id="WP_069379105.1">
    <property type="nucleotide sequence ID" value="NZ_CP017141.1"/>
</dbReference>
<proteinExistence type="predicted"/>
<dbReference type="Pfam" id="PF16925">
    <property type="entry name" value="TetR_C_13"/>
    <property type="match status" value="1"/>
</dbReference>
<gene>
    <name evidence="6" type="ORF">BFS30_09690</name>
</gene>
<evidence type="ECO:0000313" key="7">
    <source>
        <dbReference type="Proteomes" id="UP000094313"/>
    </source>
</evidence>
<dbReference type="InterPro" id="IPR036271">
    <property type="entry name" value="Tet_transcr_reg_TetR-rel_C_sf"/>
</dbReference>
<evidence type="ECO:0000313" key="6">
    <source>
        <dbReference type="EMBL" id="AOM77415.1"/>
    </source>
</evidence>
<organism evidence="6 7">
    <name type="scientific">Pedobacter steynii</name>
    <dbReference type="NCBI Taxonomy" id="430522"/>
    <lineage>
        <taxon>Bacteria</taxon>
        <taxon>Pseudomonadati</taxon>
        <taxon>Bacteroidota</taxon>
        <taxon>Sphingobacteriia</taxon>
        <taxon>Sphingobacteriales</taxon>
        <taxon>Sphingobacteriaceae</taxon>
        <taxon>Pedobacter</taxon>
    </lineage>
</organism>
<dbReference type="AlphaFoldDB" id="A0A1D7QFL3"/>
<dbReference type="SUPFAM" id="SSF46689">
    <property type="entry name" value="Homeodomain-like"/>
    <property type="match status" value="1"/>
</dbReference>
<evidence type="ECO:0000256" key="4">
    <source>
        <dbReference type="PROSITE-ProRule" id="PRU00335"/>
    </source>
</evidence>
<keyword evidence="3" id="KW-0804">Transcription</keyword>
<reference evidence="6 7" key="1">
    <citation type="submission" date="2016-08" db="EMBL/GenBank/DDBJ databases">
        <authorList>
            <person name="Seilhamer J.J."/>
        </authorList>
    </citation>
    <scope>NUCLEOTIDE SEQUENCE [LARGE SCALE GENOMIC DNA]</scope>
    <source>
        <strain evidence="6 7">DX4</strain>
    </source>
</reference>
<dbReference type="SUPFAM" id="SSF48498">
    <property type="entry name" value="Tetracyclin repressor-like, C-terminal domain"/>
    <property type="match status" value="1"/>
</dbReference>
<dbReference type="Pfam" id="PF00440">
    <property type="entry name" value="TetR_N"/>
    <property type="match status" value="1"/>
</dbReference>
<keyword evidence="7" id="KW-1185">Reference proteome</keyword>
<evidence type="ECO:0000256" key="2">
    <source>
        <dbReference type="ARBA" id="ARBA00023125"/>
    </source>
</evidence>
<dbReference type="Proteomes" id="UP000094313">
    <property type="component" value="Chromosome"/>
</dbReference>
<dbReference type="InterPro" id="IPR009057">
    <property type="entry name" value="Homeodomain-like_sf"/>
</dbReference>
<dbReference type="Gene3D" id="1.10.357.10">
    <property type="entry name" value="Tetracycline Repressor, domain 2"/>
    <property type="match status" value="1"/>
</dbReference>
<dbReference type="OrthoDB" id="9798857at2"/>
<dbReference type="InterPro" id="IPR011075">
    <property type="entry name" value="TetR_C"/>
</dbReference>
<protein>
    <recommendedName>
        <fullName evidence="5">HTH tetR-type domain-containing protein</fullName>
    </recommendedName>
</protein>
<dbReference type="InterPro" id="IPR001647">
    <property type="entry name" value="HTH_TetR"/>
</dbReference>
<evidence type="ECO:0000256" key="1">
    <source>
        <dbReference type="ARBA" id="ARBA00023015"/>
    </source>
</evidence>
<dbReference type="KEGG" id="psty:BFS30_09690"/>
<feature type="DNA-binding region" description="H-T-H motif" evidence="4">
    <location>
        <begin position="28"/>
        <end position="47"/>
    </location>
</feature>
<dbReference type="GO" id="GO:0003677">
    <property type="term" value="F:DNA binding"/>
    <property type="evidence" value="ECO:0007669"/>
    <property type="project" value="UniProtKB-UniRule"/>
</dbReference>